<dbReference type="NCBIfam" id="TIGR00197">
    <property type="entry name" value="yjeF_nterm"/>
    <property type="match status" value="1"/>
</dbReference>
<dbReference type="Pfam" id="PF03853">
    <property type="entry name" value="YjeF_N"/>
    <property type="match status" value="1"/>
</dbReference>
<comment type="function">
    <text evidence="10">Catalyzes the epimerization of the S- and R-forms of NAD(P)HX, a damaged form of NAD(P)H that is a result of enzymatic or heat-dependent hydration. This is a prerequisite for the S-specific NAD(P)H-hydrate dehydratase to allow the repair of both epimers of NAD(P)HX.</text>
</comment>
<dbReference type="PANTHER" id="PTHR13232:SF10">
    <property type="entry name" value="NAD(P)H-HYDRATE EPIMERASE"/>
    <property type="match status" value="1"/>
</dbReference>
<evidence type="ECO:0000256" key="10">
    <source>
        <dbReference type="HAMAP-Rule" id="MF_01966"/>
    </source>
</evidence>
<comment type="cofactor">
    <cofactor evidence="10">
        <name>K(+)</name>
        <dbReference type="ChEBI" id="CHEBI:29103"/>
    </cofactor>
    <text evidence="10">Binds 1 potassium ion per subunit.</text>
</comment>
<dbReference type="PANTHER" id="PTHR13232">
    <property type="entry name" value="NAD(P)H-HYDRATE EPIMERASE"/>
    <property type="match status" value="1"/>
</dbReference>
<evidence type="ECO:0000256" key="5">
    <source>
        <dbReference type="ARBA" id="ARBA00022741"/>
    </source>
</evidence>
<dbReference type="InterPro" id="IPR032976">
    <property type="entry name" value="YJEFN_prot_NAXE-like"/>
</dbReference>
<dbReference type="AlphaFoldDB" id="A0A1Q2MAY1"/>
<feature type="binding site" evidence="10">
    <location>
        <position position="173"/>
    </location>
    <ligand>
        <name>(6S)-NADPHX</name>
        <dbReference type="ChEBI" id="CHEBI:64076"/>
    </ligand>
</feature>
<keyword evidence="9 10" id="KW-0413">Isomerase</keyword>
<dbReference type="STRING" id="1851148.SMSP2_00217"/>
<dbReference type="OrthoDB" id="9806925at2"/>
<dbReference type="GO" id="GO:0052856">
    <property type="term" value="F:NAD(P)HX epimerase activity"/>
    <property type="evidence" value="ECO:0007669"/>
    <property type="project" value="UniProtKB-UniRule"/>
</dbReference>
<dbReference type="EC" id="5.1.99.6" evidence="3 10"/>
<feature type="binding site" evidence="10">
    <location>
        <position position="140"/>
    </location>
    <ligand>
        <name>K(+)</name>
        <dbReference type="ChEBI" id="CHEBI:29103"/>
    </ligand>
</feature>
<proteinExistence type="inferred from homology"/>
<accession>A0A1Q2MAY1</accession>
<keyword evidence="8 10" id="KW-0520">NAD</keyword>
<dbReference type="GO" id="GO:0000166">
    <property type="term" value="F:nucleotide binding"/>
    <property type="evidence" value="ECO:0007669"/>
    <property type="project" value="UniProtKB-KW"/>
</dbReference>
<keyword evidence="7 10" id="KW-0630">Potassium</keyword>
<dbReference type="Gene3D" id="3.40.50.10260">
    <property type="entry name" value="YjeF N-terminal domain"/>
    <property type="match status" value="1"/>
</dbReference>
<evidence type="ECO:0000313" key="12">
    <source>
        <dbReference type="EMBL" id="AQQ69883.1"/>
    </source>
</evidence>
<dbReference type="RefSeq" id="WP_146682185.1">
    <property type="nucleotide sequence ID" value="NZ_CP019646.1"/>
</dbReference>
<dbReference type="PROSITE" id="PS51385">
    <property type="entry name" value="YJEF_N"/>
    <property type="match status" value="1"/>
</dbReference>
<dbReference type="SUPFAM" id="SSF64153">
    <property type="entry name" value="YjeF N-terminal domain-like"/>
    <property type="match status" value="1"/>
</dbReference>
<feature type="binding site" evidence="10">
    <location>
        <position position="69"/>
    </location>
    <ligand>
        <name>K(+)</name>
        <dbReference type="ChEBI" id="CHEBI:29103"/>
    </ligand>
</feature>
<evidence type="ECO:0000259" key="11">
    <source>
        <dbReference type="PROSITE" id="PS51385"/>
    </source>
</evidence>
<protein>
    <recommendedName>
        <fullName evidence="3 10">NAD(P)H-hydrate epimerase</fullName>
        <ecNumber evidence="3 10">5.1.99.6</ecNumber>
    </recommendedName>
    <alternativeName>
        <fullName evidence="10">NAD(P)HX epimerase</fullName>
    </alternativeName>
</protein>
<keyword evidence="6 10" id="KW-0521">NADP</keyword>
<dbReference type="GO" id="GO:0046872">
    <property type="term" value="F:metal ion binding"/>
    <property type="evidence" value="ECO:0007669"/>
    <property type="project" value="UniProtKB-KW"/>
</dbReference>
<keyword evidence="4 10" id="KW-0479">Metal-binding</keyword>
<evidence type="ECO:0000256" key="7">
    <source>
        <dbReference type="ARBA" id="ARBA00022958"/>
    </source>
</evidence>
<evidence type="ECO:0000256" key="2">
    <source>
        <dbReference type="ARBA" id="ARBA00000909"/>
    </source>
</evidence>
<dbReference type="InterPro" id="IPR004443">
    <property type="entry name" value="YjeF_N_dom"/>
</dbReference>
<dbReference type="EMBL" id="CP019646">
    <property type="protein sequence ID" value="AQQ69883.1"/>
    <property type="molecule type" value="Genomic_DNA"/>
</dbReference>
<evidence type="ECO:0000256" key="3">
    <source>
        <dbReference type="ARBA" id="ARBA00012228"/>
    </source>
</evidence>
<evidence type="ECO:0000256" key="6">
    <source>
        <dbReference type="ARBA" id="ARBA00022857"/>
    </source>
</evidence>
<evidence type="ECO:0000256" key="1">
    <source>
        <dbReference type="ARBA" id="ARBA00000013"/>
    </source>
</evidence>
<sequence>MPIAELYNPQKHKTVTRQESKDFDRWAIDELGICSLVLMENAALGCTEVVESMYPSLKKAVVVAGTGNNAGDGFVIARQLMNRGVECLTILIGDTDKLTPDAKANYTLLERLGASIDVKSAESAAKVGLQEISGAELVIDAIFGTGLSGSLREPWPRIIEHINAAEKPILSVDIPSGLNCDTGEPLGAAVTAAETVSFVGCKKGFLEPCAAKYTGRLYIGSIGVK</sequence>
<evidence type="ECO:0000256" key="8">
    <source>
        <dbReference type="ARBA" id="ARBA00023027"/>
    </source>
</evidence>
<feature type="binding site" evidence="10">
    <location>
        <position position="176"/>
    </location>
    <ligand>
        <name>K(+)</name>
        <dbReference type="ChEBI" id="CHEBI:29103"/>
    </ligand>
</feature>
<evidence type="ECO:0000256" key="9">
    <source>
        <dbReference type="ARBA" id="ARBA00023235"/>
    </source>
</evidence>
<dbReference type="Proteomes" id="UP000188181">
    <property type="component" value="Chromosome"/>
</dbReference>
<dbReference type="InterPro" id="IPR036652">
    <property type="entry name" value="YjeF_N_dom_sf"/>
</dbReference>
<name>A0A1Q2MAY1_9BACT</name>
<dbReference type="HAMAP" id="MF_01966">
    <property type="entry name" value="NADHX_epimerase"/>
    <property type="match status" value="1"/>
</dbReference>
<gene>
    <name evidence="12" type="primary">nnr_1</name>
    <name evidence="10" type="synonym">nnrE</name>
    <name evidence="12" type="ORF">SMSP2_00217</name>
</gene>
<organism evidence="12 13">
    <name type="scientific">Limihaloglobus sulfuriphilus</name>
    <dbReference type="NCBI Taxonomy" id="1851148"/>
    <lineage>
        <taxon>Bacteria</taxon>
        <taxon>Pseudomonadati</taxon>
        <taxon>Planctomycetota</taxon>
        <taxon>Phycisphaerae</taxon>
        <taxon>Sedimentisphaerales</taxon>
        <taxon>Sedimentisphaeraceae</taxon>
        <taxon>Limihaloglobus</taxon>
    </lineage>
</organism>
<evidence type="ECO:0000313" key="13">
    <source>
        <dbReference type="Proteomes" id="UP000188181"/>
    </source>
</evidence>
<keyword evidence="5 10" id="KW-0547">Nucleotide-binding</keyword>
<evidence type="ECO:0000256" key="4">
    <source>
        <dbReference type="ARBA" id="ARBA00022723"/>
    </source>
</evidence>
<comment type="catalytic activity">
    <reaction evidence="2 10">
        <text>(6R)-NADPHX = (6S)-NADPHX</text>
        <dbReference type="Rhea" id="RHEA:32227"/>
        <dbReference type="ChEBI" id="CHEBI:64076"/>
        <dbReference type="ChEBI" id="CHEBI:64077"/>
        <dbReference type="EC" id="5.1.99.6"/>
    </reaction>
</comment>
<reference evidence="13" key="1">
    <citation type="submission" date="2017-02" db="EMBL/GenBank/DDBJ databases">
        <title>Comparative genomics and description of representatives of a novel lineage of planctomycetes thriving in anoxic sediments.</title>
        <authorList>
            <person name="Spring S."/>
            <person name="Bunk B."/>
            <person name="Sproer C."/>
        </authorList>
    </citation>
    <scope>NUCLEOTIDE SEQUENCE [LARGE SCALE GENOMIC DNA]</scope>
    <source>
        <strain evidence="13">SM-Chi-D1</strain>
    </source>
</reference>
<comment type="similarity">
    <text evidence="10">Belongs to the NnrE/AIBP family.</text>
</comment>
<dbReference type="KEGG" id="pbas:SMSP2_00217"/>
<feature type="domain" description="YjeF N-terminal" evidence="11">
    <location>
        <begin position="20"/>
        <end position="225"/>
    </location>
</feature>
<keyword evidence="13" id="KW-1185">Reference proteome</keyword>
<comment type="caution">
    <text evidence="10">Lacks conserved residue(s) required for the propagation of feature annotation.</text>
</comment>
<comment type="catalytic activity">
    <reaction evidence="1 10">
        <text>(6R)-NADHX = (6S)-NADHX</text>
        <dbReference type="Rhea" id="RHEA:32215"/>
        <dbReference type="ChEBI" id="CHEBI:64074"/>
        <dbReference type="ChEBI" id="CHEBI:64075"/>
        <dbReference type="EC" id="5.1.99.6"/>
    </reaction>
</comment>
<feature type="binding site" evidence="10">
    <location>
        <begin position="144"/>
        <end position="150"/>
    </location>
    <ligand>
        <name>(6S)-NADPHX</name>
        <dbReference type="ChEBI" id="CHEBI:64076"/>
    </ligand>
</feature>